<evidence type="ECO:0000313" key="3">
    <source>
        <dbReference type="Proteomes" id="UP000279859"/>
    </source>
</evidence>
<keyword evidence="3" id="KW-1185">Reference proteome</keyword>
<dbReference type="OrthoDB" id="4738165at2"/>
<evidence type="ECO:0000259" key="1">
    <source>
        <dbReference type="Pfam" id="PF05239"/>
    </source>
</evidence>
<dbReference type="GO" id="GO:0019684">
    <property type="term" value="P:photosynthesis, light reaction"/>
    <property type="evidence" value="ECO:0007669"/>
    <property type="project" value="InterPro"/>
</dbReference>
<dbReference type="PANTHER" id="PTHR36505">
    <property type="entry name" value="BLR1072 PROTEIN"/>
    <property type="match status" value="1"/>
</dbReference>
<feature type="domain" description="PRC-barrel" evidence="1">
    <location>
        <begin position="21"/>
        <end position="93"/>
    </location>
</feature>
<dbReference type="Proteomes" id="UP000279859">
    <property type="component" value="Unassembled WGS sequence"/>
</dbReference>
<dbReference type="PANTHER" id="PTHR36505:SF1">
    <property type="entry name" value="BLR1072 PROTEIN"/>
    <property type="match status" value="1"/>
</dbReference>
<dbReference type="SUPFAM" id="SSF50346">
    <property type="entry name" value="PRC-barrel domain"/>
    <property type="match status" value="1"/>
</dbReference>
<dbReference type="InterPro" id="IPR011033">
    <property type="entry name" value="PRC_barrel-like_sf"/>
</dbReference>
<dbReference type="AlphaFoldDB" id="A0A3M8LH18"/>
<organism evidence="2 3">
    <name type="scientific">Cryobacterium tepidiphilum</name>
    <dbReference type="NCBI Taxonomy" id="2486026"/>
    <lineage>
        <taxon>Bacteria</taxon>
        <taxon>Bacillati</taxon>
        <taxon>Actinomycetota</taxon>
        <taxon>Actinomycetes</taxon>
        <taxon>Micrococcales</taxon>
        <taxon>Microbacteriaceae</taxon>
        <taxon>Cryobacterium</taxon>
    </lineage>
</organism>
<proteinExistence type="predicted"/>
<dbReference type="Gene3D" id="3.90.50.10">
    <property type="entry name" value="Photosynthetic Reaction Center, subunit H, domain 2"/>
    <property type="match status" value="1"/>
</dbReference>
<dbReference type="GO" id="GO:0030077">
    <property type="term" value="C:plasma membrane light-harvesting complex"/>
    <property type="evidence" value="ECO:0007669"/>
    <property type="project" value="InterPro"/>
</dbReference>
<accession>A0A3M8LH18</accession>
<protein>
    <submittedName>
        <fullName evidence="2">PRC-barrel domain containing protein</fullName>
    </submittedName>
</protein>
<dbReference type="Pfam" id="PF05239">
    <property type="entry name" value="PRC"/>
    <property type="match status" value="1"/>
</dbReference>
<comment type="caution">
    <text evidence="2">The sequence shown here is derived from an EMBL/GenBank/DDBJ whole genome shotgun (WGS) entry which is preliminary data.</text>
</comment>
<dbReference type="InterPro" id="IPR027275">
    <property type="entry name" value="PRC-brl_dom"/>
</dbReference>
<gene>
    <name evidence="2" type="ORF">EEJ31_05505</name>
</gene>
<reference evidence="2 3" key="1">
    <citation type="submission" date="2018-11" db="EMBL/GenBank/DDBJ databases">
        <title>Cryobacterium sp. nov., isolated from rhizosphere soil of lettuce.</title>
        <authorList>
            <person name="Wang Y."/>
        </authorList>
    </citation>
    <scope>NUCLEOTIDE SEQUENCE [LARGE SCALE GENOMIC DNA]</scope>
    <source>
        <strain evidence="2 3">NEAU-85</strain>
    </source>
</reference>
<dbReference type="EMBL" id="RDSR01000006">
    <property type="protein sequence ID" value="RNE64022.1"/>
    <property type="molecule type" value="Genomic_DNA"/>
</dbReference>
<sequence>MADTSKLIKLSDSDEAIAHASEDIRGRTMKDSAGEDIGKVDDLLLDPSENKVRFLVVASGGFLGIGKDKTFIPVDAITRITDDAVHIDQTREHVAGAPGYDPELIDVPDDADYYGSVYGYYGFVPYWTPGYAYPSYPVY</sequence>
<evidence type="ECO:0000313" key="2">
    <source>
        <dbReference type="EMBL" id="RNE64022.1"/>
    </source>
</evidence>
<dbReference type="RefSeq" id="WP_123045294.1">
    <property type="nucleotide sequence ID" value="NZ_RDSR01000006.1"/>
</dbReference>
<dbReference type="InterPro" id="IPR014747">
    <property type="entry name" value="Bac_photo_RC_H_C"/>
</dbReference>
<name>A0A3M8LH18_9MICO</name>